<reference evidence="2 3" key="2">
    <citation type="journal article" date="2009" name="BMC Genomics">
        <title>Identification of transcriptional signals in Encephalitozoon cuniculi widespread among Microsporidia phylum: support for accurate structural genome annotation.</title>
        <authorList>
            <person name="Peyretaillade E."/>
            <person name="Goncalves O."/>
            <person name="Terrat S."/>
            <person name="Dugat-Bony E."/>
            <person name="Wincker P."/>
            <person name="Cornman R.S."/>
            <person name="Evans J.D."/>
            <person name="Delbac F."/>
            <person name="Peyret P."/>
        </authorList>
    </citation>
    <scope>NUCLEOTIDE SEQUENCE [LARGE SCALE GENOMIC DNA]</scope>
    <source>
        <strain evidence="2 3">GB-M1</strain>
    </source>
</reference>
<keyword evidence="3" id="KW-1185">Reference proteome</keyword>
<sequence>MNSDTFSAGSRENLAANKKDHTKHNRLRLDIAGPASCPDFGRKEVYHCEGSIKMGKVKLLRDFYESVFLNESRKVRETLYKLSPSVKERVRMLENIIVGQAV</sequence>
<gene>
    <name evidence="2" type="ordered locus">ECU07_0170</name>
</gene>
<feature type="compositionally biased region" description="Polar residues" evidence="1">
    <location>
        <begin position="1"/>
        <end position="10"/>
    </location>
</feature>
<dbReference type="HOGENOM" id="CLU_2291685_0_0_1"/>
<organism evidence="2 3">
    <name type="scientific">Encephalitozoon cuniculi (strain GB-M1)</name>
    <name type="common">Microsporidian parasite</name>
    <dbReference type="NCBI Taxonomy" id="284813"/>
    <lineage>
        <taxon>Eukaryota</taxon>
        <taxon>Fungi</taxon>
        <taxon>Fungi incertae sedis</taxon>
        <taxon>Microsporidia</taxon>
        <taxon>Unikaryonidae</taxon>
        <taxon>Encephalitozoon</taxon>
    </lineage>
</organism>
<dbReference type="InParanoid" id="Q8SV47"/>
<dbReference type="Proteomes" id="UP000000819">
    <property type="component" value="Chromosome VII"/>
</dbReference>
<feature type="region of interest" description="Disordered" evidence="1">
    <location>
        <begin position="1"/>
        <end position="25"/>
    </location>
</feature>
<dbReference type="GeneID" id="859373"/>
<dbReference type="KEGG" id="ecu:ECU07_0170"/>
<evidence type="ECO:0000313" key="3">
    <source>
        <dbReference type="Proteomes" id="UP000000819"/>
    </source>
</evidence>
<name>Q8SV47_ENCCU</name>
<dbReference type="OrthoDB" id="2191932at2759"/>
<accession>Q8SV47</accession>
<dbReference type="RefSeq" id="NP_585945.1">
    <property type="nucleotide sequence ID" value="NM_001041567.1"/>
</dbReference>
<dbReference type="VEuPathDB" id="MicrosporidiaDB:ECU07_0170"/>
<dbReference type="AlphaFoldDB" id="Q8SV47"/>
<reference evidence="2 3" key="1">
    <citation type="journal article" date="2001" name="Nature">
        <title>Genome sequence and gene compaction of the eukaryote parasite Encephalitozoon cuniculi.</title>
        <authorList>
            <person name="Katinka M.D."/>
            <person name="Duprat S."/>
            <person name="Cornillot E."/>
            <person name="Metenier G."/>
            <person name="Thomarat F."/>
            <person name="Prensier G."/>
            <person name="Barbe V."/>
            <person name="Peyretaillade E."/>
            <person name="Brottier P."/>
            <person name="Wincker P."/>
            <person name="Delbac F."/>
            <person name="El Alaoui H."/>
            <person name="Peyret P."/>
            <person name="Saurin W."/>
            <person name="Gouy M."/>
            <person name="Weissenbach J."/>
            <person name="Vivares C.P."/>
        </authorList>
    </citation>
    <scope>NUCLEOTIDE SEQUENCE [LARGE SCALE GENOMIC DNA]</scope>
    <source>
        <strain evidence="2 3">GB-M1</strain>
    </source>
</reference>
<protein>
    <submittedName>
        <fullName evidence="2">Uncharacterized protein</fullName>
    </submittedName>
</protein>
<proteinExistence type="predicted"/>
<dbReference type="EMBL" id="AL590447">
    <property type="protein sequence ID" value="CAD25549.1"/>
    <property type="molecule type" value="Genomic_DNA"/>
</dbReference>
<evidence type="ECO:0000256" key="1">
    <source>
        <dbReference type="SAM" id="MobiDB-lite"/>
    </source>
</evidence>
<evidence type="ECO:0000313" key="2">
    <source>
        <dbReference type="EMBL" id="CAD25549.1"/>
    </source>
</evidence>